<keyword evidence="1" id="KW-0812">Transmembrane</keyword>
<sequence length="156" mass="17090">MLKLPLISLILLYATYAVFGWRVSDAADAWQLVAGVLVLGIDLILTAPLRFIRFAFGSWVSSDRNAFVAVIGVAFAAVFALTWLQHFIRLFVLLSAGALARLELQRCKFNRWQSASVLAIASLSGYASGLAGNQLWQVERVQALRAAIVRILQAIA</sequence>
<dbReference type="EMBL" id="ASSJ01000070">
    <property type="protein sequence ID" value="ERN40691.1"/>
    <property type="molecule type" value="Genomic_DNA"/>
</dbReference>
<dbReference type="Proteomes" id="UP000016960">
    <property type="component" value="Unassembled WGS sequence"/>
</dbReference>
<dbReference type="eggNOG" id="ENOG5032YR3">
    <property type="taxonomic scope" value="Bacteria"/>
</dbReference>
<feature type="transmembrane region" description="Helical" evidence="1">
    <location>
        <begin position="30"/>
        <end position="52"/>
    </location>
</feature>
<protein>
    <submittedName>
        <fullName evidence="2">Uncharacterized protein</fullName>
    </submittedName>
</protein>
<dbReference type="AlphaFoldDB" id="U5DGH0"/>
<gene>
    <name evidence="2" type="ORF">KR51_00026760</name>
</gene>
<keyword evidence="3" id="KW-1185">Reference proteome</keyword>
<evidence type="ECO:0000256" key="1">
    <source>
        <dbReference type="SAM" id="Phobius"/>
    </source>
</evidence>
<feature type="transmembrane region" description="Helical" evidence="1">
    <location>
        <begin position="64"/>
        <end position="81"/>
    </location>
</feature>
<dbReference type="InParanoid" id="U5DGH0"/>
<reference evidence="2 3" key="1">
    <citation type="submission" date="2013-05" db="EMBL/GenBank/DDBJ databases">
        <title>Draft genome sequence of Rubidibacter lacunae KORDI 51-2.</title>
        <authorList>
            <person name="Choi D.H."/>
            <person name="Noh J.H."/>
            <person name="Kwon K.-K."/>
            <person name="Lee J.-H."/>
            <person name="Ryu J.-Y."/>
        </authorList>
    </citation>
    <scope>NUCLEOTIDE SEQUENCE [LARGE SCALE GENOMIC DNA]</scope>
    <source>
        <strain evidence="2 3">KORDI 51-2</strain>
    </source>
</reference>
<keyword evidence="1" id="KW-1133">Transmembrane helix</keyword>
<dbReference type="RefSeq" id="WP_022608099.1">
    <property type="nucleotide sequence ID" value="NZ_ASSJ01000070.1"/>
</dbReference>
<accession>U5DGH0</accession>
<organism evidence="2 3">
    <name type="scientific">Rubidibacter lacunae KORDI 51-2</name>
    <dbReference type="NCBI Taxonomy" id="582515"/>
    <lineage>
        <taxon>Bacteria</taxon>
        <taxon>Bacillati</taxon>
        <taxon>Cyanobacteriota</taxon>
        <taxon>Cyanophyceae</taxon>
        <taxon>Oscillatoriophycideae</taxon>
        <taxon>Chroococcales</taxon>
        <taxon>Aphanothecaceae</taxon>
        <taxon>Rubidibacter</taxon>
    </lineage>
</organism>
<evidence type="ECO:0000313" key="3">
    <source>
        <dbReference type="Proteomes" id="UP000016960"/>
    </source>
</evidence>
<dbReference type="STRING" id="582515.KR51_00026760"/>
<comment type="caution">
    <text evidence="2">The sequence shown here is derived from an EMBL/GenBank/DDBJ whole genome shotgun (WGS) entry which is preliminary data.</text>
</comment>
<evidence type="ECO:0000313" key="2">
    <source>
        <dbReference type="EMBL" id="ERN40691.1"/>
    </source>
</evidence>
<keyword evidence="1" id="KW-0472">Membrane</keyword>
<name>U5DGH0_9CHRO</name>
<proteinExistence type="predicted"/>